<evidence type="ECO:0000256" key="2">
    <source>
        <dbReference type="ARBA" id="ARBA00023002"/>
    </source>
</evidence>
<dbReference type="SFLD" id="SFLDG00358">
    <property type="entry name" value="Main_(cytGST)"/>
    <property type="match status" value="1"/>
</dbReference>
<dbReference type="InterPro" id="IPR050983">
    <property type="entry name" value="GST_Omega/HSP26"/>
</dbReference>
<dbReference type="EC" id="1.20.4.2" evidence="5"/>
<organism evidence="8 9">
    <name type="scientific">Patella caerulea</name>
    <name type="common">Rayed Mediterranean limpet</name>
    <dbReference type="NCBI Taxonomy" id="87958"/>
    <lineage>
        <taxon>Eukaryota</taxon>
        <taxon>Metazoa</taxon>
        <taxon>Spiralia</taxon>
        <taxon>Lophotrochozoa</taxon>
        <taxon>Mollusca</taxon>
        <taxon>Gastropoda</taxon>
        <taxon>Patellogastropoda</taxon>
        <taxon>Patelloidea</taxon>
        <taxon>Patellidae</taxon>
        <taxon>Patella</taxon>
    </lineage>
</organism>
<dbReference type="PROSITE" id="PS50404">
    <property type="entry name" value="GST_NTER"/>
    <property type="match status" value="1"/>
</dbReference>
<sequence length="291" mass="33785">MVILIAVETATLTSRSFIQFIDSKMALNEDVLRLPGDPLPEGCVLRLYSMRMCPYAQRARLVLAAKDIKYDRVNIDLNNKPGWFFDVNPNGEVPVIIHNGNHVYQSLVCAEYIEEAFPTPKLYNTDPVDRAWEKIYYGHWNSKGIPAFYSLMKAGCLDPEQTKRLTEQITVMENFLQKKKTPYFSGNKLGFADYMIWPWFERMPMLGEITGFQMTKEVFPHLMAWIDKMWQDKAAQECKIDSKLFVDHYSKYRTGKPDFTIGAQKDNIVHETLENLDGLRDPSTRFRQSKN</sequence>
<dbReference type="GO" id="GO:0005737">
    <property type="term" value="C:cytoplasm"/>
    <property type="evidence" value="ECO:0007669"/>
    <property type="project" value="InterPro"/>
</dbReference>
<evidence type="ECO:0000256" key="4">
    <source>
        <dbReference type="ARBA" id="ARBA00049544"/>
    </source>
</evidence>
<dbReference type="GO" id="GO:0045174">
    <property type="term" value="F:glutathione dehydrogenase (ascorbate) activity"/>
    <property type="evidence" value="ECO:0007669"/>
    <property type="project" value="UniProtKB-UniRule"/>
</dbReference>
<dbReference type="SUPFAM" id="SSF47616">
    <property type="entry name" value="GST C-terminal domain-like"/>
    <property type="match status" value="1"/>
</dbReference>
<feature type="domain" description="GST C-terminal" evidence="7">
    <location>
        <begin position="126"/>
        <end position="252"/>
    </location>
</feature>
<feature type="domain" description="GST N-terminal" evidence="6">
    <location>
        <begin position="43"/>
        <end position="121"/>
    </location>
</feature>
<keyword evidence="5" id="KW-0808">Transferase</keyword>
<dbReference type="Pfam" id="PF13409">
    <property type="entry name" value="GST_N_2"/>
    <property type="match status" value="1"/>
</dbReference>
<keyword evidence="2 5" id="KW-0560">Oxidoreductase</keyword>
<protein>
    <recommendedName>
        <fullName evidence="5">Glutathione S-transferase omega</fullName>
        <shortName evidence="5">GSTO</shortName>
        <ecNumber evidence="5">1.20.4.2</ecNumber>
        <ecNumber evidence="5">1.8.5.1</ecNumber>
        <ecNumber evidence="5">2.5.1.18</ecNumber>
    </recommendedName>
    <alternativeName>
        <fullName evidence="5">Glutathione-dependent dehydroascorbate reductase</fullName>
    </alternativeName>
    <alternativeName>
        <fullName evidence="5">Monomethylarsonic acid reductase</fullName>
    </alternativeName>
</protein>
<dbReference type="GO" id="GO:0006749">
    <property type="term" value="P:glutathione metabolic process"/>
    <property type="evidence" value="ECO:0007669"/>
    <property type="project" value="UniProtKB-UniRule"/>
</dbReference>
<evidence type="ECO:0000259" key="6">
    <source>
        <dbReference type="PROSITE" id="PS50404"/>
    </source>
</evidence>
<dbReference type="PRINTS" id="PR01625">
    <property type="entry name" value="GSTRNSFRASEO"/>
</dbReference>
<dbReference type="SFLD" id="SFLDS00019">
    <property type="entry name" value="Glutathione_Transferase_(cytos"/>
    <property type="match status" value="1"/>
</dbReference>
<comment type="function">
    <text evidence="5">Exhibits glutathione-dependent thiol transferase activity. Has high dehydroascorbate reductase activity and may contribute to the recycling of ascorbic acid. Participates in the biotransformation of inorganic arsenic and reduces monomethylarsonic acid (MMA).</text>
</comment>
<dbReference type="PROSITE" id="PS50405">
    <property type="entry name" value="GST_CTER"/>
    <property type="match status" value="1"/>
</dbReference>
<dbReference type="AlphaFoldDB" id="A0AAN8J0P8"/>
<reference evidence="8 9" key="1">
    <citation type="submission" date="2024-01" db="EMBL/GenBank/DDBJ databases">
        <title>The genome of the rayed Mediterranean limpet Patella caerulea (Linnaeus, 1758).</title>
        <authorList>
            <person name="Anh-Thu Weber A."/>
            <person name="Halstead-Nussloch G."/>
        </authorList>
    </citation>
    <scope>NUCLEOTIDE SEQUENCE [LARGE SCALE GENOMIC DNA]</scope>
    <source>
        <strain evidence="8">AATW-2023a</strain>
        <tissue evidence="8">Whole specimen</tissue>
    </source>
</reference>
<dbReference type="Proteomes" id="UP001347796">
    <property type="component" value="Unassembled WGS sequence"/>
</dbReference>
<dbReference type="Gene3D" id="1.20.1050.10">
    <property type="match status" value="1"/>
</dbReference>
<gene>
    <name evidence="8" type="ORF">SNE40_021719</name>
</gene>
<dbReference type="InterPro" id="IPR010987">
    <property type="entry name" value="Glutathione-S-Trfase_C-like"/>
</dbReference>
<dbReference type="SUPFAM" id="SSF52833">
    <property type="entry name" value="Thioredoxin-like"/>
    <property type="match status" value="1"/>
</dbReference>
<dbReference type="InterPro" id="IPR004046">
    <property type="entry name" value="GST_C"/>
</dbReference>
<name>A0AAN8J0P8_PATCE</name>
<dbReference type="EC" id="1.8.5.1" evidence="5"/>
<comment type="similarity">
    <text evidence="1 5">Belongs to the GST superfamily. Omega family.</text>
</comment>
<comment type="catalytic activity">
    <reaction evidence="4 5">
        <text>L-dehydroascorbate + 2 glutathione = glutathione disulfide + L-ascorbate</text>
        <dbReference type="Rhea" id="RHEA:24424"/>
        <dbReference type="ChEBI" id="CHEBI:38290"/>
        <dbReference type="ChEBI" id="CHEBI:57925"/>
        <dbReference type="ChEBI" id="CHEBI:58297"/>
        <dbReference type="ChEBI" id="CHEBI:58539"/>
        <dbReference type="EC" id="1.8.5.1"/>
    </reaction>
</comment>
<dbReference type="InterPro" id="IPR004045">
    <property type="entry name" value="Glutathione_S-Trfase_N"/>
</dbReference>
<evidence type="ECO:0000259" key="7">
    <source>
        <dbReference type="PROSITE" id="PS50405"/>
    </source>
</evidence>
<evidence type="ECO:0000256" key="1">
    <source>
        <dbReference type="ARBA" id="ARBA00011067"/>
    </source>
</evidence>
<proteinExistence type="inferred from homology"/>
<dbReference type="InterPro" id="IPR005442">
    <property type="entry name" value="GST_omega"/>
</dbReference>
<dbReference type="PANTHER" id="PTHR43968:SF6">
    <property type="entry name" value="GLUTATHIONE S-TRANSFERASE OMEGA"/>
    <property type="match status" value="1"/>
</dbReference>
<accession>A0AAN8J0P8</accession>
<dbReference type="EMBL" id="JAZGQO010000018">
    <property type="protein sequence ID" value="KAK6167763.1"/>
    <property type="molecule type" value="Genomic_DNA"/>
</dbReference>
<dbReference type="GO" id="GO:0004364">
    <property type="term" value="F:glutathione transferase activity"/>
    <property type="evidence" value="ECO:0007669"/>
    <property type="project" value="UniProtKB-UniRule"/>
</dbReference>
<dbReference type="FunFam" id="3.40.30.10:FF:000123">
    <property type="entry name" value="Glutathione transferase o1"/>
    <property type="match status" value="1"/>
</dbReference>
<evidence type="ECO:0000313" key="9">
    <source>
        <dbReference type="Proteomes" id="UP001347796"/>
    </source>
</evidence>
<dbReference type="FunFam" id="1.20.1050.10:FF:000009">
    <property type="entry name" value="Glutathione S-transferase omega-1"/>
    <property type="match status" value="1"/>
</dbReference>
<evidence type="ECO:0000313" key="8">
    <source>
        <dbReference type="EMBL" id="KAK6167763.1"/>
    </source>
</evidence>
<evidence type="ECO:0000256" key="5">
    <source>
        <dbReference type="RuleBase" id="RU368071"/>
    </source>
</evidence>
<keyword evidence="9" id="KW-1185">Reference proteome</keyword>
<dbReference type="InterPro" id="IPR040079">
    <property type="entry name" value="Glutathione_S-Trfase"/>
</dbReference>
<dbReference type="PANTHER" id="PTHR43968">
    <property type="match status" value="1"/>
</dbReference>
<comment type="caution">
    <text evidence="8">The sequence shown here is derived from an EMBL/GenBank/DDBJ whole genome shotgun (WGS) entry which is preliminary data.</text>
</comment>
<dbReference type="InterPro" id="IPR036249">
    <property type="entry name" value="Thioredoxin-like_sf"/>
</dbReference>
<dbReference type="Pfam" id="PF00043">
    <property type="entry name" value="GST_C"/>
    <property type="match status" value="1"/>
</dbReference>
<comment type="catalytic activity">
    <reaction evidence="3 5">
        <text>methylarsonate + 2 glutathione + H(+) = methylarsonous acid + glutathione disulfide + H2O</text>
        <dbReference type="Rhea" id="RHEA:15969"/>
        <dbReference type="ChEBI" id="CHEBI:15377"/>
        <dbReference type="ChEBI" id="CHEBI:15378"/>
        <dbReference type="ChEBI" id="CHEBI:17826"/>
        <dbReference type="ChEBI" id="CHEBI:33409"/>
        <dbReference type="ChEBI" id="CHEBI:57925"/>
        <dbReference type="ChEBI" id="CHEBI:58297"/>
        <dbReference type="EC" id="1.20.4.2"/>
    </reaction>
</comment>
<dbReference type="EC" id="2.5.1.18" evidence="5"/>
<dbReference type="InterPro" id="IPR036282">
    <property type="entry name" value="Glutathione-S-Trfase_C_sf"/>
</dbReference>
<dbReference type="GO" id="GO:0050610">
    <property type="term" value="F:methylarsonate reductase activity"/>
    <property type="evidence" value="ECO:0007669"/>
    <property type="project" value="UniProtKB-UniRule"/>
</dbReference>
<comment type="catalytic activity">
    <reaction evidence="5">
        <text>RX + glutathione = an S-substituted glutathione + a halide anion + H(+)</text>
        <dbReference type="Rhea" id="RHEA:16437"/>
        <dbReference type="ChEBI" id="CHEBI:15378"/>
        <dbReference type="ChEBI" id="CHEBI:16042"/>
        <dbReference type="ChEBI" id="CHEBI:17792"/>
        <dbReference type="ChEBI" id="CHEBI:57925"/>
        <dbReference type="ChEBI" id="CHEBI:90779"/>
        <dbReference type="EC" id="2.5.1.18"/>
    </reaction>
</comment>
<evidence type="ECO:0000256" key="3">
    <source>
        <dbReference type="ARBA" id="ARBA00048353"/>
    </source>
</evidence>
<dbReference type="Gene3D" id="3.40.30.10">
    <property type="entry name" value="Glutaredoxin"/>
    <property type="match status" value="1"/>
</dbReference>